<dbReference type="Proteomes" id="UP000564378">
    <property type="component" value="Unassembled WGS sequence"/>
</dbReference>
<dbReference type="Pfam" id="PF18557">
    <property type="entry name" value="NepR"/>
    <property type="match status" value="1"/>
</dbReference>
<protein>
    <recommendedName>
        <fullName evidence="2">Anti-sigma factor NepR domain-containing protein</fullName>
    </recommendedName>
</protein>
<name>A0A842HVJ2_9SPHN</name>
<feature type="region of interest" description="Disordered" evidence="1">
    <location>
        <begin position="1"/>
        <end position="33"/>
    </location>
</feature>
<evidence type="ECO:0000313" key="4">
    <source>
        <dbReference type="Proteomes" id="UP000564378"/>
    </source>
</evidence>
<keyword evidence="4" id="KW-1185">Reference proteome</keyword>
<sequence>MASEGDRAGTPRHPDKGRRAGEEKPGDADDIGDALRSVYDDAVKEDIPSEMLELLGKLN</sequence>
<dbReference type="EMBL" id="JACJVJ010000001">
    <property type="protein sequence ID" value="MBC2776982.1"/>
    <property type="molecule type" value="Genomic_DNA"/>
</dbReference>
<evidence type="ECO:0000256" key="1">
    <source>
        <dbReference type="SAM" id="MobiDB-lite"/>
    </source>
</evidence>
<reference evidence="3 4" key="1">
    <citation type="submission" date="2020-08" db="EMBL/GenBank/DDBJ databases">
        <title>Draft genome sequence of Parasphingopyxis sp. GrpM-11.</title>
        <authorList>
            <person name="Oh J."/>
            <person name="Roh D.-H."/>
        </authorList>
    </citation>
    <scope>NUCLEOTIDE SEQUENCE [LARGE SCALE GENOMIC DNA]</scope>
    <source>
        <strain evidence="3 4">GrpM-11</strain>
    </source>
</reference>
<comment type="caution">
    <text evidence="3">The sequence shown here is derived from an EMBL/GenBank/DDBJ whole genome shotgun (WGS) entry which is preliminary data.</text>
</comment>
<evidence type="ECO:0000259" key="2">
    <source>
        <dbReference type="Pfam" id="PF18557"/>
    </source>
</evidence>
<organism evidence="3 4">
    <name type="scientific">Parasphingopyxis marina</name>
    <dbReference type="NCBI Taxonomy" id="2761622"/>
    <lineage>
        <taxon>Bacteria</taxon>
        <taxon>Pseudomonadati</taxon>
        <taxon>Pseudomonadota</taxon>
        <taxon>Alphaproteobacteria</taxon>
        <taxon>Sphingomonadales</taxon>
        <taxon>Sphingomonadaceae</taxon>
        <taxon>Parasphingopyxis</taxon>
    </lineage>
</organism>
<accession>A0A842HVJ2</accession>
<dbReference type="InterPro" id="IPR041649">
    <property type="entry name" value="NepR"/>
</dbReference>
<feature type="domain" description="Anti-sigma factor NepR" evidence="2">
    <location>
        <begin position="29"/>
        <end position="58"/>
    </location>
</feature>
<dbReference type="AlphaFoldDB" id="A0A842HVJ2"/>
<proteinExistence type="predicted"/>
<gene>
    <name evidence="3" type="ORF">H6P80_05035</name>
</gene>
<evidence type="ECO:0000313" key="3">
    <source>
        <dbReference type="EMBL" id="MBC2776982.1"/>
    </source>
</evidence>
<feature type="compositionally biased region" description="Basic and acidic residues" evidence="1">
    <location>
        <begin position="1"/>
        <end position="27"/>
    </location>
</feature>